<dbReference type="Gene3D" id="2.130.10.10">
    <property type="entry name" value="YVTN repeat-like/Quinoprotein amine dehydrogenase"/>
    <property type="match status" value="2"/>
</dbReference>
<accession>A0A7J9SIB0</accession>
<dbReference type="Proteomes" id="UP000546257">
    <property type="component" value="Unassembled WGS sequence"/>
</dbReference>
<reference evidence="1 2" key="1">
    <citation type="submission" date="2020-08" db="EMBL/GenBank/DDBJ databases">
        <authorList>
            <person name="Seo M.-J."/>
        </authorList>
    </citation>
    <scope>NUCLEOTIDE SEQUENCE [LARGE SCALE GENOMIC DNA]</scope>
    <source>
        <strain evidence="1 2">MBLA0160</strain>
    </source>
</reference>
<proteinExistence type="predicted"/>
<protein>
    <recommendedName>
        <fullName evidence="3">YncE family protein</fullName>
    </recommendedName>
</protein>
<gene>
    <name evidence="1" type="ORF">H5V44_10425</name>
</gene>
<dbReference type="PANTHER" id="PTHR47197:SF3">
    <property type="entry name" value="DIHYDRO-HEME D1 DEHYDROGENASE"/>
    <property type="match status" value="1"/>
</dbReference>
<dbReference type="RefSeq" id="WP_185193051.1">
    <property type="nucleotide sequence ID" value="NZ_JACKXD010000003.1"/>
</dbReference>
<dbReference type="InterPro" id="IPR051200">
    <property type="entry name" value="Host-pathogen_enzymatic-act"/>
</dbReference>
<dbReference type="InterPro" id="IPR011048">
    <property type="entry name" value="Haem_d1_sf"/>
</dbReference>
<dbReference type="SUPFAM" id="SSF51004">
    <property type="entry name" value="C-terminal (heme d1) domain of cytochrome cd1-nitrite reductase"/>
    <property type="match status" value="1"/>
</dbReference>
<name>A0A7J9SIB0_9EURY</name>
<comment type="caution">
    <text evidence="1">The sequence shown here is derived from an EMBL/GenBank/DDBJ whole genome shotgun (WGS) entry which is preliminary data.</text>
</comment>
<dbReference type="EMBL" id="JACKXD010000003">
    <property type="protein sequence ID" value="MBB6646694.1"/>
    <property type="molecule type" value="Genomic_DNA"/>
</dbReference>
<evidence type="ECO:0000313" key="1">
    <source>
        <dbReference type="EMBL" id="MBB6646694.1"/>
    </source>
</evidence>
<dbReference type="PANTHER" id="PTHR47197">
    <property type="entry name" value="PROTEIN NIRF"/>
    <property type="match status" value="1"/>
</dbReference>
<keyword evidence="2" id="KW-1185">Reference proteome</keyword>
<evidence type="ECO:0008006" key="3">
    <source>
        <dbReference type="Google" id="ProtNLM"/>
    </source>
</evidence>
<dbReference type="AlphaFoldDB" id="A0A7J9SIB0"/>
<sequence>MLVAVPCSDDDCVVLLDTADGTERGRIGVGDHPVHLTVVGDRTFVATMGDRAVSVVADGAVHRVETGVLGPSHFAIADDGDVLVPCTGGDALAIVDPERLALRTRVGVGAEPHDVAVRNGLAYVGSRADGVVTVVDPAAATVEATHDLASDARIQGVEAAAEGVYAVDQRHARLFRLTPEAVEGSVPVGTNPYDAVLTDDRVLVAGRDDGTVTAVPRAAAVGDDDPSDRKVYEVGGRPNDVILADGAAWVLDRERSQVASLPEHPVAIDGDDAPATRRRVALPHPTFAAVPAPNDDAVVYVSHYDDAAVSAVDIGDGRVVWTAETPDHPFEPAVI</sequence>
<organism evidence="1 2">
    <name type="scientific">Halobellus ruber</name>
    <dbReference type="NCBI Taxonomy" id="2761102"/>
    <lineage>
        <taxon>Archaea</taxon>
        <taxon>Methanobacteriati</taxon>
        <taxon>Methanobacteriota</taxon>
        <taxon>Stenosarchaea group</taxon>
        <taxon>Halobacteria</taxon>
        <taxon>Halobacteriales</taxon>
        <taxon>Haloferacaceae</taxon>
        <taxon>Halobellus</taxon>
    </lineage>
</organism>
<dbReference type="InterPro" id="IPR015943">
    <property type="entry name" value="WD40/YVTN_repeat-like_dom_sf"/>
</dbReference>
<evidence type="ECO:0000313" key="2">
    <source>
        <dbReference type="Proteomes" id="UP000546257"/>
    </source>
</evidence>